<dbReference type="Pfam" id="PF18876">
    <property type="entry name" value="AFF4_CHD"/>
    <property type="match status" value="2"/>
</dbReference>
<feature type="compositionally biased region" description="Polar residues" evidence="13">
    <location>
        <begin position="161"/>
        <end position="176"/>
    </location>
</feature>
<dbReference type="GO" id="GO:0007366">
    <property type="term" value="P:periodic partitioning by pair rule gene"/>
    <property type="evidence" value="ECO:0007669"/>
    <property type="project" value="UniProtKB-KW"/>
</dbReference>
<dbReference type="InterPro" id="IPR007797">
    <property type="entry name" value="AF4/FMR2"/>
</dbReference>
<feature type="domain" description="AF4/FMR2 C-terminal homology" evidence="14">
    <location>
        <begin position="1232"/>
        <end position="1311"/>
    </location>
</feature>
<dbReference type="OrthoDB" id="6382204at2759"/>
<reference evidence="15" key="2">
    <citation type="submission" date="2017-10" db="EMBL/GenBank/DDBJ databases">
        <title>Ladona fulva Genome sequencing and assembly.</title>
        <authorList>
            <person name="Murali S."/>
            <person name="Richards S."/>
            <person name="Bandaranaike D."/>
            <person name="Bellair M."/>
            <person name="Blankenburg K."/>
            <person name="Chao H."/>
            <person name="Dinh H."/>
            <person name="Doddapaneni H."/>
            <person name="Dugan-Rocha S."/>
            <person name="Elkadiri S."/>
            <person name="Gnanaolivu R."/>
            <person name="Hernandez B."/>
            <person name="Skinner E."/>
            <person name="Javaid M."/>
            <person name="Lee S."/>
            <person name="Li M."/>
            <person name="Ming W."/>
            <person name="Munidasa M."/>
            <person name="Muniz J."/>
            <person name="Nguyen L."/>
            <person name="Hughes D."/>
            <person name="Osuji N."/>
            <person name="Pu L.-L."/>
            <person name="Puazo M."/>
            <person name="Qu C."/>
            <person name="Quiroz J."/>
            <person name="Raj R."/>
            <person name="Weissenberger G."/>
            <person name="Xin Y."/>
            <person name="Zou X."/>
            <person name="Han Y."/>
            <person name="Worley K."/>
            <person name="Muzny D."/>
            <person name="Gibbs R."/>
        </authorList>
    </citation>
    <scope>NUCLEOTIDE SEQUENCE</scope>
    <source>
        <strain evidence="15">Sampled in the wild</strain>
    </source>
</reference>
<feature type="compositionally biased region" description="Basic and acidic residues" evidence="13">
    <location>
        <begin position="571"/>
        <end position="581"/>
    </location>
</feature>
<reference evidence="15" key="1">
    <citation type="submission" date="2013-04" db="EMBL/GenBank/DDBJ databases">
        <authorList>
            <person name="Qu J."/>
            <person name="Murali S.C."/>
            <person name="Bandaranaike D."/>
            <person name="Bellair M."/>
            <person name="Blankenburg K."/>
            <person name="Chao H."/>
            <person name="Dinh H."/>
            <person name="Doddapaneni H."/>
            <person name="Downs B."/>
            <person name="Dugan-Rocha S."/>
            <person name="Elkadiri S."/>
            <person name="Gnanaolivu R.D."/>
            <person name="Hernandez B."/>
            <person name="Javaid M."/>
            <person name="Jayaseelan J.C."/>
            <person name="Lee S."/>
            <person name="Li M."/>
            <person name="Ming W."/>
            <person name="Munidasa M."/>
            <person name="Muniz J."/>
            <person name="Nguyen L."/>
            <person name="Ongeri F."/>
            <person name="Osuji N."/>
            <person name="Pu L.-L."/>
            <person name="Puazo M."/>
            <person name="Qu C."/>
            <person name="Quiroz J."/>
            <person name="Raj R."/>
            <person name="Weissenberger G."/>
            <person name="Xin Y."/>
            <person name="Zou X."/>
            <person name="Han Y."/>
            <person name="Richards S."/>
            <person name="Worley K."/>
            <person name="Muzny D."/>
            <person name="Gibbs R."/>
        </authorList>
    </citation>
    <scope>NUCLEOTIDE SEQUENCE</scope>
    <source>
        <strain evidence="15">Sampled in the wild</strain>
    </source>
</reference>
<keyword evidence="6" id="KW-0562">Pair-rule protein</keyword>
<evidence type="ECO:0000256" key="12">
    <source>
        <dbReference type="ARBA" id="ARBA00032149"/>
    </source>
</evidence>
<dbReference type="GO" id="GO:0003677">
    <property type="term" value="F:DNA binding"/>
    <property type="evidence" value="ECO:0007669"/>
    <property type="project" value="UniProtKB-KW"/>
</dbReference>
<evidence type="ECO:0000313" key="16">
    <source>
        <dbReference type="Proteomes" id="UP000792457"/>
    </source>
</evidence>
<evidence type="ECO:0000256" key="11">
    <source>
        <dbReference type="ARBA" id="ARBA00024653"/>
    </source>
</evidence>
<dbReference type="EMBL" id="KZ308550">
    <property type="protein sequence ID" value="KAG8231325.1"/>
    <property type="molecule type" value="Genomic_DNA"/>
</dbReference>
<accession>A0A8K0KAF4</accession>
<name>A0A8K0KAF4_LADFU</name>
<evidence type="ECO:0000256" key="10">
    <source>
        <dbReference type="ARBA" id="ARBA00023242"/>
    </source>
</evidence>
<evidence type="ECO:0000256" key="8">
    <source>
        <dbReference type="ARBA" id="ARBA00023125"/>
    </source>
</evidence>
<evidence type="ECO:0000256" key="9">
    <source>
        <dbReference type="ARBA" id="ARBA00023163"/>
    </source>
</evidence>
<feature type="domain" description="AF4/FMR2 C-terminal homology" evidence="14">
    <location>
        <begin position="991"/>
        <end position="1115"/>
    </location>
</feature>
<keyword evidence="5" id="KW-0597">Phosphoprotein</keyword>
<protein>
    <recommendedName>
        <fullName evidence="3">AF4/FMR2 family member lilli</fullName>
    </recommendedName>
    <alternativeName>
        <fullName evidence="12">Protein lilliputian</fullName>
    </alternativeName>
</protein>
<keyword evidence="7" id="KW-0805">Transcription regulation</keyword>
<proteinExistence type="inferred from homology"/>
<evidence type="ECO:0000256" key="3">
    <source>
        <dbReference type="ARBA" id="ARBA00021888"/>
    </source>
</evidence>
<feature type="compositionally biased region" description="Gly residues" evidence="13">
    <location>
        <begin position="471"/>
        <end position="480"/>
    </location>
</feature>
<dbReference type="Proteomes" id="UP000792457">
    <property type="component" value="Unassembled WGS sequence"/>
</dbReference>
<comment type="similarity">
    <text evidence="2">Belongs to the AF4 family.</text>
</comment>
<feature type="compositionally biased region" description="Low complexity" evidence="13">
    <location>
        <begin position="784"/>
        <end position="802"/>
    </location>
</feature>
<feature type="compositionally biased region" description="Low complexity" evidence="13">
    <location>
        <begin position="811"/>
        <end position="825"/>
    </location>
</feature>
<comment type="function">
    <text evidence="11">Has a role in transcriptional regulation. Acts in parallel with the Ras/MAPK and the PI3K/PKB pathways in the control of cell identity and cellular growth. Essential for regulation of the cytoskeleton and cell growth but not for cell proliferation or growth rate. Required specifically for the microtubule-based basal transport of lipid droplets. Plays a partially redundant function downstream of Raf in cell fate specification in the developing eye. Pair-rule protein that regulates embryonic cellularization, gastrulation and segmentation.</text>
</comment>
<feature type="compositionally biased region" description="Basic residues" evidence="13">
    <location>
        <begin position="367"/>
        <end position="377"/>
    </location>
</feature>
<feature type="compositionally biased region" description="Basic and acidic residues" evidence="13">
    <location>
        <begin position="747"/>
        <end position="758"/>
    </location>
</feature>
<evidence type="ECO:0000256" key="4">
    <source>
        <dbReference type="ARBA" id="ARBA00022473"/>
    </source>
</evidence>
<feature type="compositionally biased region" description="Gly residues" evidence="13">
    <location>
        <begin position="543"/>
        <end position="567"/>
    </location>
</feature>
<evidence type="ECO:0000256" key="1">
    <source>
        <dbReference type="ARBA" id="ARBA00004123"/>
    </source>
</evidence>
<keyword evidence="10" id="KW-0539">Nucleus</keyword>
<dbReference type="GO" id="GO:0010468">
    <property type="term" value="P:regulation of gene expression"/>
    <property type="evidence" value="ECO:0007669"/>
    <property type="project" value="InterPro"/>
</dbReference>
<feature type="region of interest" description="Disordered" evidence="13">
    <location>
        <begin position="1118"/>
        <end position="1218"/>
    </location>
</feature>
<evidence type="ECO:0000256" key="2">
    <source>
        <dbReference type="ARBA" id="ARBA00007354"/>
    </source>
</evidence>
<feature type="region of interest" description="Disordered" evidence="13">
    <location>
        <begin position="682"/>
        <end position="885"/>
    </location>
</feature>
<comment type="subcellular location">
    <subcellularLocation>
        <location evidence="1">Nucleus</location>
    </subcellularLocation>
</comment>
<feature type="compositionally biased region" description="Acidic residues" evidence="13">
    <location>
        <begin position="404"/>
        <end position="413"/>
    </location>
</feature>
<feature type="compositionally biased region" description="Basic and acidic residues" evidence="13">
    <location>
        <begin position="282"/>
        <end position="293"/>
    </location>
</feature>
<comment type="caution">
    <text evidence="15">The sequence shown here is derived from an EMBL/GenBank/DDBJ whole genome shotgun (WGS) entry which is preliminary data.</text>
</comment>
<feature type="compositionally biased region" description="Low complexity" evidence="13">
    <location>
        <begin position="1"/>
        <end position="16"/>
    </location>
</feature>
<feature type="compositionally biased region" description="Acidic residues" evidence="13">
    <location>
        <begin position="103"/>
        <end position="116"/>
    </location>
</feature>
<evidence type="ECO:0000313" key="15">
    <source>
        <dbReference type="EMBL" id="KAG8231325.1"/>
    </source>
</evidence>
<evidence type="ECO:0000256" key="5">
    <source>
        <dbReference type="ARBA" id="ARBA00022553"/>
    </source>
</evidence>
<dbReference type="PANTHER" id="PTHR10528">
    <property type="entry name" value="AF4/FMR2 FAMILY MEMBER"/>
    <property type="match status" value="1"/>
</dbReference>
<feature type="non-terminal residue" evidence="15">
    <location>
        <position position="1328"/>
    </location>
</feature>
<feature type="region of interest" description="Disordered" evidence="13">
    <location>
        <begin position="914"/>
        <end position="935"/>
    </location>
</feature>
<feature type="region of interest" description="Disordered" evidence="13">
    <location>
        <begin position="1"/>
        <end position="638"/>
    </location>
</feature>
<feature type="compositionally biased region" description="Basic and acidic residues" evidence="13">
    <location>
        <begin position="508"/>
        <end position="534"/>
    </location>
</feature>
<evidence type="ECO:0000259" key="14">
    <source>
        <dbReference type="Pfam" id="PF18876"/>
    </source>
</evidence>
<dbReference type="GO" id="GO:0032783">
    <property type="term" value="C:super elongation complex"/>
    <property type="evidence" value="ECO:0007669"/>
    <property type="project" value="TreeGrafter"/>
</dbReference>
<evidence type="ECO:0000256" key="6">
    <source>
        <dbReference type="ARBA" id="ARBA00022788"/>
    </source>
</evidence>
<gene>
    <name evidence="15" type="ORF">J437_LFUL011718</name>
</gene>
<sequence>RVVGPSSQSSALARDLSLSEDSDDNEVITKPGRGAVSGNKQNEHQPLPGNPSRVSLSTPLIGRIPSPATEGTMGDSCGKVPAVEDPGGGGGGTSSCSSTSSSSEDEEGEVADDSPDENQSRCPSPRPPPQPSPPPVHEPPPLSPKEEPRRWNLRYFLKNDPSVTPTSSSGAQNGRSPQPPTTNPTPAKPPWPPAKDSSSTTQKEKDGTKGAGIPGKVEVDKKKHLPKEEPEEGELEGETDEEEEKVLEEVKRPPPEPLLSALSDSDEPSMTRGRKSSGPKRGVADERDSEVQQRRTRGVGRPGGAKAGPPPQPRVPPKHVYPSSDSEGSDWELGSPLPRSRKGGRSRELSPKKRRRRKTHVEEEKGNHRRRRTSSKHKSVEECPTSSSSDSETEVRKRKKESDSEVDVVELDVEVGRRTPGSRIPSSPSVLPPTPRKSPRGGRPPSVRKSPRVGRTTSPMASPVCSDLLEGVGGKGGGGSHRSRRMDDEVESVVIPQSHLGKGKGGKGKKEESPPKLDVEGNAIQDKKKSDTLRKLFSKGGDKGGSIGAKGGAKGGGKGGAKGGKCSGGKSSRDAALRNEEEVSPMVEGDTLADSISKPQVPAPVETVSPKIVIAPPPSPPVEVKPPEEAMPIPPVSYSEDGKPSIICRISLARLDPILPQLGVGVRTESESARYASRLLEFGKRGRSSPAPPPAESKNSLLFGSSRDSELVNAQSQPEAVAVLSPLEKHRPADPITVVTPGVPALERSKEGSSRLMEDESSSALSSRLQPMPVGGSARERRPSSGSVSSASTASSRVSRSGSSRRKDGSNSRSSGEVGKVMGESKSGGGGRGVLERSHRKERERKRRHQDHSSSSSGIPHHPDGAKRRKCEEPGEASPAVSSRVVMELGPRPSASTDAPLTNHDREGVVEGRSEVGWGEEDSRAHTPPSIHPSCSPHILSSGMKQEVSEVGWSEVAGHNRSCPSSSSAPTQKVYYSYFERPEEETPELQESHRYLTEAKRLKHGADRESDHTAQAMQYLEAALYFLLTGYAMEQESIPEKVAFTMYKDTLSLIKYISSKFRNQQTNSQQSSIDNKLAVLSLRCQSLLHLKLFKMRKHEVKEYQKILTEYQQKAPMTAPPMVQQPLPDLPNGQGGQQLPGVSCPSSQWGGAGQSRTTGTPSPLSPTPSPAGSVGSVGSQSSGYSSGACGPNGVGRTPPPPPPHGPPYPHHQPAAPANILGVGLPPQQPPVANMGPCISVPIGVHSAMQKQHQHFSYLLSCHELWEQADGLVYKGNSREFFVELDQFYGPLTLHSSLFQFVNYVRLGIRRLKGYSLGYSGARTSEIKKE</sequence>
<keyword evidence="16" id="KW-1185">Reference proteome</keyword>
<keyword evidence="8" id="KW-0238">DNA-binding</keyword>
<feature type="compositionally biased region" description="Acidic residues" evidence="13">
    <location>
        <begin position="229"/>
        <end position="246"/>
    </location>
</feature>
<feature type="compositionally biased region" description="Low complexity" evidence="13">
    <location>
        <begin position="1169"/>
        <end position="1188"/>
    </location>
</feature>
<evidence type="ECO:0000256" key="7">
    <source>
        <dbReference type="ARBA" id="ARBA00023015"/>
    </source>
</evidence>
<evidence type="ECO:0000256" key="13">
    <source>
        <dbReference type="SAM" id="MobiDB-lite"/>
    </source>
</evidence>
<dbReference type="InterPro" id="IPR043640">
    <property type="entry name" value="AF4/FMR2_CHD"/>
</dbReference>
<organism evidence="15 16">
    <name type="scientific">Ladona fulva</name>
    <name type="common">Scarce chaser dragonfly</name>
    <name type="synonym">Libellula fulva</name>
    <dbReference type="NCBI Taxonomy" id="123851"/>
    <lineage>
        <taxon>Eukaryota</taxon>
        <taxon>Metazoa</taxon>
        <taxon>Ecdysozoa</taxon>
        <taxon>Arthropoda</taxon>
        <taxon>Hexapoda</taxon>
        <taxon>Insecta</taxon>
        <taxon>Pterygota</taxon>
        <taxon>Palaeoptera</taxon>
        <taxon>Odonata</taxon>
        <taxon>Epiprocta</taxon>
        <taxon>Anisoptera</taxon>
        <taxon>Libelluloidea</taxon>
        <taxon>Libellulidae</taxon>
        <taxon>Ladona</taxon>
    </lineage>
</organism>
<feature type="compositionally biased region" description="Pro residues" evidence="13">
    <location>
        <begin position="1196"/>
        <end position="1209"/>
    </location>
</feature>
<feature type="compositionally biased region" description="Pro residues" evidence="13">
    <location>
        <begin position="124"/>
        <end position="143"/>
    </location>
</feature>
<feature type="compositionally biased region" description="Pro residues" evidence="13">
    <location>
        <begin position="615"/>
        <end position="624"/>
    </location>
</feature>
<keyword evidence="4" id="KW-0217">Developmental protein</keyword>
<feature type="compositionally biased region" description="Pro residues" evidence="13">
    <location>
        <begin position="177"/>
        <end position="193"/>
    </location>
</feature>
<keyword evidence="9" id="KW-0804">Transcription</keyword>
<dbReference type="PANTHER" id="PTHR10528:SF17">
    <property type="entry name" value="AF4_FMR2 FAMILY MEMBER LILLI"/>
    <property type="match status" value="1"/>
</dbReference>
<feature type="compositionally biased region" description="Basic and acidic residues" evidence="13">
    <location>
        <begin position="861"/>
        <end position="873"/>
    </location>
</feature>